<keyword evidence="2 7" id="KW-0812">Transmembrane</keyword>
<evidence type="ECO:0000256" key="1">
    <source>
        <dbReference type="ARBA" id="ARBA00004479"/>
    </source>
</evidence>
<comment type="subcellular location">
    <subcellularLocation>
        <location evidence="1">Membrane</location>
        <topology evidence="1">Single-pass type I membrane protein</topology>
    </subcellularLocation>
</comment>
<keyword evidence="9" id="KW-1185">Reference proteome</keyword>
<comment type="caution">
    <text evidence="8">The sequence shown here is derived from an EMBL/GenBank/DDBJ whole genome shotgun (WGS) entry which is preliminary data.</text>
</comment>
<evidence type="ECO:0000256" key="3">
    <source>
        <dbReference type="ARBA" id="ARBA00022729"/>
    </source>
</evidence>
<reference evidence="8 9" key="1">
    <citation type="submission" date="2024-08" db="EMBL/GenBank/DDBJ databases">
        <authorList>
            <person name="Cucini C."/>
            <person name="Frati F."/>
        </authorList>
    </citation>
    <scope>NUCLEOTIDE SEQUENCE [LARGE SCALE GENOMIC DNA]</scope>
</reference>
<gene>
    <name evidence="8" type="ORF">ODALV1_LOCUS5810</name>
</gene>
<keyword evidence="5 7" id="KW-0472">Membrane</keyword>
<name>A0ABP1Q3H5_9HEXA</name>
<protein>
    <submittedName>
        <fullName evidence="8">Uncharacterized protein</fullName>
    </submittedName>
</protein>
<evidence type="ECO:0000256" key="4">
    <source>
        <dbReference type="ARBA" id="ARBA00022989"/>
    </source>
</evidence>
<evidence type="ECO:0000256" key="7">
    <source>
        <dbReference type="SAM" id="Phobius"/>
    </source>
</evidence>
<proteinExistence type="predicted"/>
<dbReference type="Proteomes" id="UP001642540">
    <property type="component" value="Unassembled WGS sequence"/>
</dbReference>
<dbReference type="PANTHER" id="PTHR31386:SF2">
    <property type="entry name" value="SIMILAR TO RIKEN CDNA 2510039O18"/>
    <property type="match status" value="1"/>
</dbReference>
<keyword evidence="4 7" id="KW-1133">Transmembrane helix</keyword>
<dbReference type="InterPro" id="IPR018795">
    <property type="entry name" value="K2013-like"/>
</dbReference>
<dbReference type="PANTHER" id="PTHR31386">
    <property type="entry name" value="UNCHARACTERIZED PROTEIN KIAA2013"/>
    <property type="match status" value="1"/>
</dbReference>
<feature type="transmembrane region" description="Helical" evidence="7">
    <location>
        <begin position="20"/>
        <end position="42"/>
    </location>
</feature>
<dbReference type="Pfam" id="PF10222">
    <property type="entry name" value="DUF2152"/>
    <property type="match status" value="1"/>
</dbReference>
<evidence type="ECO:0000256" key="6">
    <source>
        <dbReference type="ARBA" id="ARBA00023180"/>
    </source>
</evidence>
<evidence type="ECO:0000313" key="9">
    <source>
        <dbReference type="Proteomes" id="UP001642540"/>
    </source>
</evidence>
<evidence type="ECO:0000256" key="2">
    <source>
        <dbReference type="ARBA" id="ARBA00022692"/>
    </source>
</evidence>
<keyword evidence="6" id="KW-0325">Glycoprotein</keyword>
<keyword evidence="3" id="KW-0732">Signal</keyword>
<evidence type="ECO:0000313" key="8">
    <source>
        <dbReference type="EMBL" id="CAL8084497.1"/>
    </source>
</evidence>
<organism evidence="8 9">
    <name type="scientific">Orchesella dallaii</name>
    <dbReference type="NCBI Taxonomy" id="48710"/>
    <lineage>
        <taxon>Eukaryota</taxon>
        <taxon>Metazoa</taxon>
        <taxon>Ecdysozoa</taxon>
        <taxon>Arthropoda</taxon>
        <taxon>Hexapoda</taxon>
        <taxon>Collembola</taxon>
        <taxon>Entomobryomorpha</taxon>
        <taxon>Entomobryoidea</taxon>
        <taxon>Orchesellidae</taxon>
        <taxon>Orchesellinae</taxon>
        <taxon>Orchesella</taxon>
    </lineage>
</organism>
<accession>A0ABP1Q3H5</accession>
<evidence type="ECO:0000256" key="5">
    <source>
        <dbReference type="ARBA" id="ARBA00023136"/>
    </source>
</evidence>
<feature type="transmembrane region" description="Helical" evidence="7">
    <location>
        <begin position="574"/>
        <end position="595"/>
    </location>
</feature>
<dbReference type="EMBL" id="CAXLJM020000018">
    <property type="protein sequence ID" value="CAL8084497.1"/>
    <property type="molecule type" value="Genomic_DNA"/>
</dbReference>
<sequence>MEIMEFFKIIKRYFDTHHTIRKLFTFTILIFFLLWIFGFRFYSQVHVESPGELNTCLERNLYKLQGEKENLDSNILHVPPLDDEMAYMPYVGNGYIGTSVSDESVLKIKPRPGRVLNAVIPFRPMVSVTLADESSRKEATVSQFRKGTVQKFSCIERTQKDVVEAVSMYYAHRTYPSVFEQDVTIRNTGSENVIVQFDQLGYNGDPPFKMEVKKFELPGGKGDYQAVVASGVIETERGSIAVAIASKKVPNAVEVKGNKFVSFRFVSVINYSYLTSKKEFENVRAVLTDKSEQELQKVMSLDVRTFYELHEKAWNELWTTGFYISTSRAVNALNGDKINATMYNVLSQVRAPLFEVNVPLAQISEAHSVLSYAEGCYGGHHTLQAPNLWSSLESETNIFTVSNLWLITLEKLGCHRLLRGGASGVIQAMVLSFGAFKFSNHHLEFNTEPKDLHRDYLFRRIGYGNATHVNISVSVGEDNKAVLSAALDRSDRDYFACDAGCLDAPVELAPTKKQFPVKLTDPVTSILYITSDRKHVEELRLSIHVKEVFEAPAHETHVISMHKHGSGYGAMSTMFWVGLSLLIILFHLFLFHLVYTEYFSPSPDKYRTRKVSDF</sequence>